<reference evidence="3 4" key="1">
    <citation type="submission" date="2023-10" db="EMBL/GenBank/DDBJ databases">
        <title>Chromosome-scale genome assembly provides insights into flower coloration mechanisms of Canna indica.</title>
        <authorList>
            <person name="Li C."/>
        </authorList>
    </citation>
    <scope>NUCLEOTIDE SEQUENCE [LARGE SCALE GENOMIC DNA]</scope>
    <source>
        <tissue evidence="3">Flower</tissue>
    </source>
</reference>
<feature type="transmembrane region" description="Helical" evidence="2">
    <location>
        <begin position="165"/>
        <end position="185"/>
    </location>
</feature>
<sequence>MEIEACQAREPVLLLPIVPASSSECPATTSSPEDLTTAAALSALSASSRTANSTPGFFPRTTTATARRRPCRPPPLPSGSTTVSPRLGALPVGVSAGHAQGRRLLRRPTPAAHAPALLLLQKSLRGQEEAEAVEVRLPHRHLTPTAQAEEEAAAWRTAVARAANVPGLVVADIVPLLSAGVVLLFPRGR</sequence>
<protein>
    <submittedName>
        <fullName evidence="3">Uncharacterized protein</fullName>
    </submittedName>
</protein>
<keyword evidence="2" id="KW-0812">Transmembrane</keyword>
<accession>A0AAQ3QJ57</accession>
<dbReference type="AlphaFoldDB" id="A0AAQ3QJ57"/>
<organism evidence="3 4">
    <name type="scientific">Canna indica</name>
    <name type="common">Indian-shot</name>
    <dbReference type="NCBI Taxonomy" id="4628"/>
    <lineage>
        <taxon>Eukaryota</taxon>
        <taxon>Viridiplantae</taxon>
        <taxon>Streptophyta</taxon>
        <taxon>Embryophyta</taxon>
        <taxon>Tracheophyta</taxon>
        <taxon>Spermatophyta</taxon>
        <taxon>Magnoliopsida</taxon>
        <taxon>Liliopsida</taxon>
        <taxon>Zingiberales</taxon>
        <taxon>Cannaceae</taxon>
        <taxon>Canna</taxon>
    </lineage>
</organism>
<evidence type="ECO:0000256" key="1">
    <source>
        <dbReference type="SAM" id="MobiDB-lite"/>
    </source>
</evidence>
<feature type="region of interest" description="Disordered" evidence="1">
    <location>
        <begin position="46"/>
        <end position="86"/>
    </location>
</feature>
<name>A0AAQ3QJ57_9LILI</name>
<evidence type="ECO:0000313" key="4">
    <source>
        <dbReference type="Proteomes" id="UP001327560"/>
    </source>
</evidence>
<keyword evidence="2" id="KW-1133">Transmembrane helix</keyword>
<feature type="compositionally biased region" description="Low complexity" evidence="1">
    <location>
        <begin position="46"/>
        <end position="65"/>
    </location>
</feature>
<dbReference type="EMBL" id="CP136895">
    <property type="protein sequence ID" value="WOL11341.1"/>
    <property type="molecule type" value="Genomic_DNA"/>
</dbReference>
<evidence type="ECO:0000313" key="3">
    <source>
        <dbReference type="EMBL" id="WOL11341.1"/>
    </source>
</evidence>
<gene>
    <name evidence="3" type="ORF">Cni_G20103</name>
</gene>
<keyword evidence="4" id="KW-1185">Reference proteome</keyword>
<keyword evidence="2" id="KW-0472">Membrane</keyword>
<evidence type="ECO:0000256" key="2">
    <source>
        <dbReference type="SAM" id="Phobius"/>
    </source>
</evidence>
<dbReference type="Proteomes" id="UP001327560">
    <property type="component" value="Chromosome 6"/>
</dbReference>
<proteinExistence type="predicted"/>